<gene>
    <name evidence="7" type="ordered locus">Rfer_3140</name>
</gene>
<dbReference type="InterPro" id="IPR001647">
    <property type="entry name" value="HTH_TetR"/>
</dbReference>
<dbReference type="Pfam" id="PF16925">
    <property type="entry name" value="TetR_C_13"/>
    <property type="match status" value="1"/>
</dbReference>
<feature type="DNA-binding region" description="H-T-H motif" evidence="5">
    <location>
        <begin position="31"/>
        <end position="50"/>
    </location>
</feature>
<dbReference type="Pfam" id="PF00440">
    <property type="entry name" value="TetR_N"/>
    <property type="match status" value="1"/>
</dbReference>
<proteinExistence type="predicted"/>
<sequence>MAMGRPRGFDADEMLDKVVNVFWQHGYEGTSMATLMAATGLNKPSLYAAFGSKEELFRCALERYWQRQGELTRKHLDEPDARTGVEHMLLALVDIQTQPGLPHGCLAVHGGLVGSVASAAVRDELRARQAALQTMVRDRLTLAQAEGELASSVDVADLARYLTMVGQGAAVQAAGGATREELRRAVKVAMRAWPEAD</sequence>
<keyword evidence="3 5" id="KW-0238">DNA-binding</keyword>
<dbReference type="PANTHER" id="PTHR47506">
    <property type="entry name" value="TRANSCRIPTIONAL REGULATORY PROTEIN"/>
    <property type="match status" value="1"/>
</dbReference>
<dbReference type="EMBL" id="CP000267">
    <property type="protein sequence ID" value="ABD70849.1"/>
    <property type="molecule type" value="Genomic_DNA"/>
</dbReference>
<protein>
    <submittedName>
        <fullName evidence="7">Transcriptional regulator, TetR family</fullName>
    </submittedName>
</protein>
<evidence type="ECO:0000313" key="7">
    <source>
        <dbReference type="EMBL" id="ABD70849.1"/>
    </source>
</evidence>
<evidence type="ECO:0000256" key="2">
    <source>
        <dbReference type="ARBA" id="ARBA00023015"/>
    </source>
</evidence>
<keyword evidence="2" id="KW-0805">Transcription regulation</keyword>
<evidence type="ECO:0000256" key="3">
    <source>
        <dbReference type="ARBA" id="ARBA00023125"/>
    </source>
</evidence>
<dbReference type="KEGG" id="rfr:Rfer_3140"/>
<evidence type="ECO:0000256" key="4">
    <source>
        <dbReference type="ARBA" id="ARBA00023163"/>
    </source>
</evidence>
<dbReference type="eggNOG" id="COG1309">
    <property type="taxonomic scope" value="Bacteria"/>
</dbReference>
<keyword evidence="8" id="KW-1185">Reference proteome</keyword>
<dbReference type="InterPro" id="IPR011075">
    <property type="entry name" value="TetR_C"/>
</dbReference>
<organism evidence="7 8">
    <name type="scientific">Albidiferax ferrireducens (strain ATCC BAA-621 / DSM 15236 / T118)</name>
    <name type="common">Rhodoferax ferrireducens</name>
    <dbReference type="NCBI Taxonomy" id="338969"/>
    <lineage>
        <taxon>Bacteria</taxon>
        <taxon>Pseudomonadati</taxon>
        <taxon>Pseudomonadota</taxon>
        <taxon>Betaproteobacteria</taxon>
        <taxon>Burkholderiales</taxon>
        <taxon>Comamonadaceae</taxon>
        <taxon>Rhodoferax</taxon>
    </lineage>
</organism>
<dbReference type="Gene3D" id="1.10.10.60">
    <property type="entry name" value="Homeodomain-like"/>
    <property type="match status" value="1"/>
</dbReference>
<dbReference type="PROSITE" id="PS50977">
    <property type="entry name" value="HTH_TETR_2"/>
    <property type="match status" value="1"/>
</dbReference>
<keyword evidence="1" id="KW-0678">Repressor</keyword>
<dbReference type="STRING" id="338969.Rfer_3140"/>
<name>Q21TQ4_ALBFT</name>
<evidence type="ECO:0000313" key="8">
    <source>
        <dbReference type="Proteomes" id="UP000008332"/>
    </source>
</evidence>
<dbReference type="InterPro" id="IPR023772">
    <property type="entry name" value="DNA-bd_HTH_TetR-type_CS"/>
</dbReference>
<dbReference type="InterPro" id="IPR036271">
    <property type="entry name" value="Tet_transcr_reg_TetR-rel_C_sf"/>
</dbReference>
<dbReference type="OrthoDB" id="270177at2"/>
<dbReference type="SUPFAM" id="SSF48498">
    <property type="entry name" value="Tetracyclin repressor-like, C-terminal domain"/>
    <property type="match status" value="1"/>
</dbReference>
<keyword evidence="4" id="KW-0804">Transcription</keyword>
<dbReference type="AlphaFoldDB" id="Q21TQ4"/>
<evidence type="ECO:0000256" key="5">
    <source>
        <dbReference type="PROSITE-ProRule" id="PRU00335"/>
    </source>
</evidence>
<dbReference type="RefSeq" id="WP_011465412.1">
    <property type="nucleotide sequence ID" value="NC_007908.1"/>
</dbReference>
<dbReference type="PANTHER" id="PTHR47506:SF1">
    <property type="entry name" value="HTH-TYPE TRANSCRIPTIONAL REGULATOR YJDC"/>
    <property type="match status" value="1"/>
</dbReference>
<dbReference type="PROSITE" id="PS01081">
    <property type="entry name" value="HTH_TETR_1"/>
    <property type="match status" value="1"/>
</dbReference>
<evidence type="ECO:0000256" key="1">
    <source>
        <dbReference type="ARBA" id="ARBA00022491"/>
    </source>
</evidence>
<dbReference type="InterPro" id="IPR009057">
    <property type="entry name" value="Homeodomain-like_sf"/>
</dbReference>
<dbReference type="Gene3D" id="1.10.357.10">
    <property type="entry name" value="Tetracycline Repressor, domain 2"/>
    <property type="match status" value="1"/>
</dbReference>
<dbReference type="HOGENOM" id="CLU_069356_28_0_4"/>
<dbReference type="GO" id="GO:0003677">
    <property type="term" value="F:DNA binding"/>
    <property type="evidence" value="ECO:0007669"/>
    <property type="project" value="UniProtKB-UniRule"/>
</dbReference>
<accession>Q21TQ4</accession>
<evidence type="ECO:0000259" key="6">
    <source>
        <dbReference type="PROSITE" id="PS50977"/>
    </source>
</evidence>
<reference evidence="8" key="1">
    <citation type="submission" date="2006-02" db="EMBL/GenBank/DDBJ databases">
        <title>Complete sequence of chromosome of Rhodoferax ferrireducens DSM 15236.</title>
        <authorList>
            <person name="Copeland A."/>
            <person name="Lucas S."/>
            <person name="Lapidus A."/>
            <person name="Barry K."/>
            <person name="Detter J.C."/>
            <person name="Glavina del Rio T."/>
            <person name="Hammon N."/>
            <person name="Israni S."/>
            <person name="Pitluck S."/>
            <person name="Brettin T."/>
            <person name="Bruce D."/>
            <person name="Han C."/>
            <person name="Tapia R."/>
            <person name="Gilna P."/>
            <person name="Kiss H."/>
            <person name="Schmutz J."/>
            <person name="Larimer F."/>
            <person name="Land M."/>
            <person name="Kyrpides N."/>
            <person name="Ivanova N."/>
            <person name="Richardson P."/>
        </authorList>
    </citation>
    <scope>NUCLEOTIDE SEQUENCE [LARGE SCALE GENOMIC DNA]</scope>
    <source>
        <strain evidence="8">ATCC BAA-621 / DSM 15236 / T118</strain>
    </source>
</reference>
<feature type="domain" description="HTH tetR-type" evidence="6">
    <location>
        <begin position="8"/>
        <end position="68"/>
    </location>
</feature>
<dbReference type="Proteomes" id="UP000008332">
    <property type="component" value="Chromosome"/>
</dbReference>
<dbReference type="SUPFAM" id="SSF46689">
    <property type="entry name" value="Homeodomain-like"/>
    <property type="match status" value="1"/>
</dbReference>